<dbReference type="GO" id="GO:0008915">
    <property type="term" value="F:lipid-A-disaccharide synthase activity"/>
    <property type="evidence" value="ECO:0007669"/>
    <property type="project" value="InterPro"/>
</dbReference>
<evidence type="ECO:0000313" key="1">
    <source>
        <dbReference type="EMBL" id="MBP2078003.1"/>
    </source>
</evidence>
<proteinExistence type="predicted"/>
<dbReference type="RefSeq" id="WP_149473766.1">
    <property type="nucleotide sequence ID" value="NZ_JAGGMB010000006.1"/>
</dbReference>
<evidence type="ECO:0000313" key="2">
    <source>
        <dbReference type="Proteomes" id="UP001138793"/>
    </source>
</evidence>
<reference evidence="1" key="1">
    <citation type="submission" date="2021-03" db="EMBL/GenBank/DDBJ databases">
        <title>Genomic Encyclopedia of Type Strains, Phase IV (KMG-IV): sequencing the most valuable type-strain genomes for metagenomic binning, comparative biology and taxonomic classification.</title>
        <authorList>
            <person name="Goeker M."/>
        </authorList>
    </citation>
    <scope>NUCLEOTIDE SEQUENCE</scope>
    <source>
        <strain evidence="1">DSM 107338</strain>
    </source>
</reference>
<dbReference type="AlphaFoldDB" id="A0A9X0YSP0"/>
<comment type="caution">
    <text evidence="1">The sequence shown here is derived from an EMBL/GenBank/DDBJ whole genome shotgun (WGS) entry which is preliminary data.</text>
</comment>
<keyword evidence="2" id="KW-1185">Reference proteome</keyword>
<dbReference type="InterPro" id="IPR043148">
    <property type="entry name" value="TagF_C"/>
</dbReference>
<evidence type="ECO:0008006" key="3">
    <source>
        <dbReference type="Google" id="ProtNLM"/>
    </source>
</evidence>
<organism evidence="1 2">
    <name type="scientific">Oceanobacillus polygoni</name>
    <dbReference type="NCBI Taxonomy" id="1235259"/>
    <lineage>
        <taxon>Bacteria</taxon>
        <taxon>Bacillati</taxon>
        <taxon>Bacillota</taxon>
        <taxon>Bacilli</taxon>
        <taxon>Bacillales</taxon>
        <taxon>Bacillaceae</taxon>
        <taxon>Oceanobacillus</taxon>
    </lineage>
</organism>
<dbReference type="EMBL" id="JAGGMB010000006">
    <property type="protein sequence ID" value="MBP2078003.1"/>
    <property type="molecule type" value="Genomic_DNA"/>
</dbReference>
<gene>
    <name evidence="1" type="ORF">J2Z64_002258</name>
</gene>
<dbReference type="GO" id="GO:0016020">
    <property type="term" value="C:membrane"/>
    <property type="evidence" value="ECO:0007669"/>
    <property type="project" value="GOC"/>
</dbReference>
<dbReference type="Proteomes" id="UP001138793">
    <property type="component" value="Unassembled WGS sequence"/>
</dbReference>
<name>A0A9X0YSP0_9BACI</name>
<dbReference type="Pfam" id="PF02684">
    <property type="entry name" value="LpxB"/>
    <property type="match status" value="1"/>
</dbReference>
<protein>
    <recommendedName>
        <fullName evidence="3">Lipid-A-disaccharide synthase</fullName>
    </recommendedName>
</protein>
<dbReference type="Gene3D" id="3.40.50.12580">
    <property type="match status" value="1"/>
</dbReference>
<dbReference type="InterPro" id="IPR003835">
    <property type="entry name" value="Glyco_trans_19"/>
</dbReference>
<sequence length="517" mass="59762">MDTFVKNYWSLYLDFLNDFEKLNYKGFSLPYLCHLPSFIIYNEPIWSELNDVKFTKKLKNQVNDQSEFQEAFNKFVQSHRKKGEVKNKGGKVVLHVDKLLRFPPDTISGYFDPSNTIQLFSTGKSKGKKGKPPIVSKTKGNKTELTTNIKKRKKAVSLTNTIIIKKENVKRRNIVRPNKIISKLPIYYFNNYATNTEKEASRAQNQAKAMFKAYKDHHLYKNNKFQEWFLNNLAAVINQIEMSINFLNEVSVSCVVVSTTHSYKSRILALVATKRGIPTICMQHGIISSELGYIPKIATVDAVYGNFERDWYRKLGALDNSLEIIGHPRFDRVYTRSEINRDKFNRTLGLNPNRKTLMIVVRGDKEKDRWRSLIKTISQKVNFNIVIKNYPSKSPHALTKEFPFVYSTQSYNIYDIFPNVDAVVAYSSTVGLEAMLAKKPVFILEETFVGYTGYYTGLGNLVQSDVRKLGEEIKKYFTDAQSRIYAENKRKKFLRYAYPSSAKSGERLEKLINRLIS</sequence>
<dbReference type="OrthoDB" id="2622399at2"/>
<dbReference type="SUPFAM" id="SSF53756">
    <property type="entry name" value="UDP-Glycosyltransferase/glycogen phosphorylase"/>
    <property type="match status" value="1"/>
</dbReference>
<accession>A0A9X0YSP0</accession>
<dbReference type="GO" id="GO:0009245">
    <property type="term" value="P:lipid A biosynthetic process"/>
    <property type="evidence" value="ECO:0007669"/>
    <property type="project" value="InterPro"/>
</dbReference>